<dbReference type="Proteomes" id="UP000024836">
    <property type="component" value="Unassembled WGS sequence"/>
</dbReference>
<dbReference type="Gene3D" id="1.10.1740.10">
    <property type="match status" value="1"/>
</dbReference>
<gene>
    <name evidence="8" type="ORF">ATO10_00530</name>
</gene>
<dbReference type="Pfam" id="PF08281">
    <property type="entry name" value="Sigma70_r4_2"/>
    <property type="match status" value="1"/>
</dbReference>
<dbReference type="EMBL" id="AQQY01000001">
    <property type="protein sequence ID" value="KCV83201.1"/>
    <property type="molecule type" value="Genomic_DNA"/>
</dbReference>
<dbReference type="OrthoDB" id="9780326at2"/>
<dbReference type="InterPro" id="IPR007627">
    <property type="entry name" value="RNA_pol_sigma70_r2"/>
</dbReference>
<dbReference type="InterPro" id="IPR036388">
    <property type="entry name" value="WH-like_DNA-bd_sf"/>
</dbReference>
<accession>A0A058ZQV0</accession>
<dbReference type="STRING" id="1461693.ATO10_00530"/>
<keyword evidence="9" id="KW-1185">Reference proteome</keyword>
<protein>
    <submittedName>
        <fullName evidence="8">Sigma-70 family RNA polymerase sigma factor</fullName>
    </submittedName>
</protein>
<dbReference type="InterPro" id="IPR014284">
    <property type="entry name" value="RNA_pol_sigma-70_dom"/>
</dbReference>
<feature type="domain" description="RNA polymerase sigma factor 70 region 4 type 2" evidence="7">
    <location>
        <begin position="122"/>
        <end position="170"/>
    </location>
</feature>
<organism evidence="8 9">
    <name type="scientific">Actibacterium atlanticum</name>
    <dbReference type="NCBI Taxonomy" id="1461693"/>
    <lineage>
        <taxon>Bacteria</taxon>
        <taxon>Pseudomonadati</taxon>
        <taxon>Pseudomonadota</taxon>
        <taxon>Alphaproteobacteria</taxon>
        <taxon>Rhodobacterales</taxon>
        <taxon>Roseobacteraceae</taxon>
        <taxon>Actibacterium</taxon>
    </lineage>
</organism>
<dbReference type="GO" id="GO:0016987">
    <property type="term" value="F:sigma factor activity"/>
    <property type="evidence" value="ECO:0007669"/>
    <property type="project" value="UniProtKB-KW"/>
</dbReference>
<feature type="domain" description="RNA polymerase sigma-70 region 2" evidence="6">
    <location>
        <begin position="23"/>
        <end position="80"/>
    </location>
</feature>
<dbReference type="GO" id="GO:0003677">
    <property type="term" value="F:DNA binding"/>
    <property type="evidence" value="ECO:0007669"/>
    <property type="project" value="UniProtKB-KW"/>
</dbReference>
<dbReference type="SUPFAM" id="SSF88659">
    <property type="entry name" value="Sigma3 and sigma4 domains of RNA polymerase sigma factors"/>
    <property type="match status" value="1"/>
</dbReference>
<dbReference type="PANTHER" id="PTHR43133">
    <property type="entry name" value="RNA POLYMERASE ECF-TYPE SIGMA FACTO"/>
    <property type="match status" value="1"/>
</dbReference>
<dbReference type="RefSeq" id="WP_051597864.1">
    <property type="nucleotide sequence ID" value="NZ_AQQY01000001.1"/>
</dbReference>
<evidence type="ECO:0000256" key="2">
    <source>
        <dbReference type="ARBA" id="ARBA00023015"/>
    </source>
</evidence>
<evidence type="ECO:0000313" key="8">
    <source>
        <dbReference type="EMBL" id="KCV83201.1"/>
    </source>
</evidence>
<dbReference type="InterPro" id="IPR013249">
    <property type="entry name" value="RNA_pol_sigma70_r4_t2"/>
</dbReference>
<evidence type="ECO:0000259" key="6">
    <source>
        <dbReference type="Pfam" id="PF04542"/>
    </source>
</evidence>
<proteinExistence type="inferred from homology"/>
<evidence type="ECO:0000259" key="7">
    <source>
        <dbReference type="Pfam" id="PF08281"/>
    </source>
</evidence>
<dbReference type="Pfam" id="PF04542">
    <property type="entry name" value="Sigma70_r2"/>
    <property type="match status" value="1"/>
</dbReference>
<keyword evidence="4" id="KW-0238">DNA-binding</keyword>
<dbReference type="InterPro" id="IPR013324">
    <property type="entry name" value="RNA_pol_sigma_r3/r4-like"/>
</dbReference>
<dbReference type="PATRIC" id="fig|1461693.3.peg.112"/>
<evidence type="ECO:0000256" key="5">
    <source>
        <dbReference type="ARBA" id="ARBA00023163"/>
    </source>
</evidence>
<dbReference type="Gene3D" id="1.10.10.10">
    <property type="entry name" value="Winged helix-like DNA-binding domain superfamily/Winged helix DNA-binding domain"/>
    <property type="match status" value="1"/>
</dbReference>
<evidence type="ECO:0000256" key="4">
    <source>
        <dbReference type="ARBA" id="ARBA00023125"/>
    </source>
</evidence>
<dbReference type="SUPFAM" id="SSF88946">
    <property type="entry name" value="Sigma2 domain of RNA polymerase sigma factors"/>
    <property type="match status" value="1"/>
</dbReference>
<dbReference type="PANTHER" id="PTHR43133:SF8">
    <property type="entry name" value="RNA POLYMERASE SIGMA FACTOR HI_1459-RELATED"/>
    <property type="match status" value="1"/>
</dbReference>
<keyword evidence="2" id="KW-0805">Transcription regulation</keyword>
<evidence type="ECO:0000256" key="3">
    <source>
        <dbReference type="ARBA" id="ARBA00023082"/>
    </source>
</evidence>
<dbReference type="AlphaFoldDB" id="A0A058ZQV0"/>
<keyword evidence="3" id="KW-0731">Sigma factor</keyword>
<dbReference type="InterPro" id="IPR039425">
    <property type="entry name" value="RNA_pol_sigma-70-like"/>
</dbReference>
<sequence length="259" mass="27931">MADLSDIQAAQGGDKQALERVVLSVQDQVHRLALRMLALPEDAREATQEILIRVVTNLSAFRGDSAFSTWVYRIATNHLLTVRNGRQGLTFEAFEADLHDGLSDTPDATDTVMLNELRMACTMAMLLCLDVNHRLAYVLGDILEMDHAQAAGLLDITPANYRKRLSRARADVQGFTARVCGLANPAAKCSCPRRLPAAQALGRLPKAPAPDAPDYDTVKTRVARAEAGLKAITLQRATGALAAPHDLTKALMAAVDPPG</sequence>
<evidence type="ECO:0000256" key="1">
    <source>
        <dbReference type="ARBA" id="ARBA00010641"/>
    </source>
</evidence>
<keyword evidence="5" id="KW-0804">Transcription</keyword>
<name>A0A058ZQV0_9RHOB</name>
<dbReference type="NCBIfam" id="TIGR02937">
    <property type="entry name" value="sigma70-ECF"/>
    <property type="match status" value="1"/>
</dbReference>
<comment type="caution">
    <text evidence="8">The sequence shown here is derived from an EMBL/GenBank/DDBJ whole genome shotgun (WGS) entry which is preliminary data.</text>
</comment>
<reference evidence="8 9" key="1">
    <citation type="submission" date="2013-04" db="EMBL/GenBank/DDBJ databases">
        <title>Shimia sp. 22II-S11-Z10 Genome Sequencing.</title>
        <authorList>
            <person name="Lai Q."/>
            <person name="Li G."/>
            <person name="Shao Z."/>
        </authorList>
    </citation>
    <scope>NUCLEOTIDE SEQUENCE [LARGE SCALE GENOMIC DNA]</scope>
    <source>
        <strain evidence="9">22II-S11-Z10</strain>
    </source>
</reference>
<dbReference type="eggNOG" id="COG1595">
    <property type="taxonomic scope" value="Bacteria"/>
</dbReference>
<dbReference type="InterPro" id="IPR013325">
    <property type="entry name" value="RNA_pol_sigma_r2"/>
</dbReference>
<dbReference type="GO" id="GO:0006352">
    <property type="term" value="P:DNA-templated transcription initiation"/>
    <property type="evidence" value="ECO:0007669"/>
    <property type="project" value="InterPro"/>
</dbReference>
<evidence type="ECO:0000313" key="9">
    <source>
        <dbReference type="Proteomes" id="UP000024836"/>
    </source>
</evidence>
<comment type="similarity">
    <text evidence="1">Belongs to the sigma-70 factor family. ECF subfamily.</text>
</comment>